<sequence length="114" mass="12784">MSIGNQDDSCIAILDAGLANFENEVRIHVTDALHITRLISLNPLPDLQFPLLGSHLSTSFNTKPILEDRLHLLETQPRRLRKTEQAEQPPEKTQTCIEPEGTGWGYGGHEREVC</sequence>
<reference evidence="2 3" key="1">
    <citation type="submission" date="2014-04" db="EMBL/GenBank/DDBJ databases">
        <authorList>
            <consortium name="DOE Joint Genome Institute"/>
            <person name="Kuo A."/>
            <person name="Tarkka M."/>
            <person name="Buscot F."/>
            <person name="Kohler A."/>
            <person name="Nagy L.G."/>
            <person name="Floudas D."/>
            <person name="Copeland A."/>
            <person name="Barry K.W."/>
            <person name="Cichocki N."/>
            <person name="Veneault-Fourrey C."/>
            <person name="LaButti K."/>
            <person name="Lindquist E.A."/>
            <person name="Lipzen A."/>
            <person name="Lundell T."/>
            <person name="Morin E."/>
            <person name="Murat C."/>
            <person name="Sun H."/>
            <person name="Tunlid A."/>
            <person name="Henrissat B."/>
            <person name="Grigoriev I.V."/>
            <person name="Hibbett D.S."/>
            <person name="Martin F."/>
            <person name="Nordberg H.P."/>
            <person name="Cantor M.N."/>
            <person name="Hua S.X."/>
        </authorList>
    </citation>
    <scope>NUCLEOTIDE SEQUENCE [LARGE SCALE GENOMIC DNA]</scope>
    <source>
        <strain evidence="2 3">F 1598</strain>
    </source>
</reference>
<gene>
    <name evidence="2" type="ORF">PILCRDRAFT_453786</name>
</gene>
<proteinExistence type="predicted"/>
<name>A0A0C3FSN8_PILCF</name>
<organism evidence="2 3">
    <name type="scientific">Piloderma croceum (strain F 1598)</name>
    <dbReference type="NCBI Taxonomy" id="765440"/>
    <lineage>
        <taxon>Eukaryota</taxon>
        <taxon>Fungi</taxon>
        <taxon>Dikarya</taxon>
        <taxon>Basidiomycota</taxon>
        <taxon>Agaricomycotina</taxon>
        <taxon>Agaricomycetes</taxon>
        <taxon>Agaricomycetidae</taxon>
        <taxon>Atheliales</taxon>
        <taxon>Atheliaceae</taxon>
        <taxon>Piloderma</taxon>
    </lineage>
</organism>
<dbReference type="InParanoid" id="A0A0C3FSN8"/>
<evidence type="ECO:0000256" key="1">
    <source>
        <dbReference type="SAM" id="MobiDB-lite"/>
    </source>
</evidence>
<reference evidence="3" key="2">
    <citation type="submission" date="2015-01" db="EMBL/GenBank/DDBJ databases">
        <title>Evolutionary Origins and Diversification of the Mycorrhizal Mutualists.</title>
        <authorList>
            <consortium name="DOE Joint Genome Institute"/>
            <consortium name="Mycorrhizal Genomics Consortium"/>
            <person name="Kohler A."/>
            <person name="Kuo A."/>
            <person name="Nagy L.G."/>
            <person name="Floudas D."/>
            <person name="Copeland A."/>
            <person name="Barry K.W."/>
            <person name="Cichocki N."/>
            <person name="Veneault-Fourrey C."/>
            <person name="LaButti K."/>
            <person name="Lindquist E.A."/>
            <person name="Lipzen A."/>
            <person name="Lundell T."/>
            <person name="Morin E."/>
            <person name="Murat C."/>
            <person name="Riley R."/>
            <person name="Ohm R."/>
            <person name="Sun H."/>
            <person name="Tunlid A."/>
            <person name="Henrissat B."/>
            <person name="Grigoriev I.V."/>
            <person name="Hibbett D.S."/>
            <person name="Martin F."/>
        </authorList>
    </citation>
    <scope>NUCLEOTIDE SEQUENCE [LARGE SCALE GENOMIC DNA]</scope>
    <source>
        <strain evidence="3">F 1598</strain>
    </source>
</reference>
<accession>A0A0C3FSN8</accession>
<dbReference type="EMBL" id="KN832993">
    <property type="protein sequence ID" value="KIM82674.1"/>
    <property type="molecule type" value="Genomic_DNA"/>
</dbReference>
<dbReference type="AlphaFoldDB" id="A0A0C3FSN8"/>
<evidence type="ECO:0000313" key="3">
    <source>
        <dbReference type="Proteomes" id="UP000054166"/>
    </source>
</evidence>
<keyword evidence="3" id="KW-1185">Reference proteome</keyword>
<protein>
    <submittedName>
        <fullName evidence="2">Uncharacterized protein</fullName>
    </submittedName>
</protein>
<dbReference type="HOGENOM" id="CLU_2121973_0_0_1"/>
<evidence type="ECO:0000313" key="2">
    <source>
        <dbReference type="EMBL" id="KIM82674.1"/>
    </source>
</evidence>
<dbReference type="Proteomes" id="UP000054166">
    <property type="component" value="Unassembled WGS sequence"/>
</dbReference>
<feature type="region of interest" description="Disordered" evidence="1">
    <location>
        <begin position="80"/>
        <end position="114"/>
    </location>
</feature>